<name>A0A2Z2KH05_9BACL</name>
<feature type="transmembrane region" description="Helical" evidence="5">
    <location>
        <begin position="52"/>
        <end position="75"/>
    </location>
</feature>
<protein>
    <recommendedName>
        <fullName evidence="8">Isoprenylcysteine carboxyl methyltransferase</fullName>
    </recommendedName>
</protein>
<gene>
    <name evidence="6" type="ORF">B9T62_18025</name>
</gene>
<comment type="subcellular location">
    <subcellularLocation>
        <location evidence="1">Endomembrane system</location>
        <topology evidence="1">Multi-pass membrane protein</topology>
    </subcellularLocation>
</comment>
<evidence type="ECO:0000256" key="4">
    <source>
        <dbReference type="ARBA" id="ARBA00023136"/>
    </source>
</evidence>
<reference evidence="6 7" key="1">
    <citation type="submission" date="2017-06" db="EMBL/GenBank/DDBJ databases">
        <title>Complete genome sequence of Paenibacillus donghaensis KCTC 13049T isolated from East Sea sediment, South Korea.</title>
        <authorList>
            <person name="Jung B.K."/>
            <person name="Hong S.-J."/>
            <person name="Shin J.-H."/>
        </authorList>
    </citation>
    <scope>NUCLEOTIDE SEQUENCE [LARGE SCALE GENOMIC DNA]</scope>
    <source>
        <strain evidence="6 7">KCTC 13049</strain>
    </source>
</reference>
<dbReference type="Pfam" id="PF04191">
    <property type="entry name" value="PEMT"/>
    <property type="match status" value="1"/>
</dbReference>
<proteinExistence type="predicted"/>
<evidence type="ECO:0000313" key="7">
    <source>
        <dbReference type="Proteomes" id="UP000249890"/>
    </source>
</evidence>
<evidence type="ECO:0000256" key="1">
    <source>
        <dbReference type="ARBA" id="ARBA00004127"/>
    </source>
</evidence>
<evidence type="ECO:0000256" key="5">
    <source>
        <dbReference type="SAM" id="Phobius"/>
    </source>
</evidence>
<dbReference type="RefSeq" id="WP_087916511.1">
    <property type="nucleotide sequence ID" value="NZ_CP021780.1"/>
</dbReference>
<evidence type="ECO:0008006" key="8">
    <source>
        <dbReference type="Google" id="ProtNLM"/>
    </source>
</evidence>
<dbReference type="PANTHER" id="PTHR12714:SF9">
    <property type="entry name" value="PROTEIN-S-ISOPRENYLCYSTEINE O-METHYLTRANSFERASE"/>
    <property type="match status" value="1"/>
</dbReference>
<keyword evidence="4 5" id="KW-0472">Membrane</keyword>
<dbReference type="InterPro" id="IPR007318">
    <property type="entry name" value="Phopholipid_MeTrfase"/>
</dbReference>
<evidence type="ECO:0000256" key="2">
    <source>
        <dbReference type="ARBA" id="ARBA00022692"/>
    </source>
</evidence>
<feature type="transmembrane region" description="Helical" evidence="5">
    <location>
        <begin position="87"/>
        <end position="109"/>
    </location>
</feature>
<dbReference type="GO" id="GO:0016740">
    <property type="term" value="F:transferase activity"/>
    <property type="evidence" value="ECO:0007669"/>
    <property type="project" value="UniProtKB-ARBA"/>
</dbReference>
<feature type="transmembrane region" description="Helical" evidence="5">
    <location>
        <begin position="6"/>
        <end position="25"/>
    </location>
</feature>
<dbReference type="OrthoDB" id="5471300at2"/>
<keyword evidence="2 5" id="KW-0812">Transmembrane</keyword>
<dbReference type="GO" id="GO:0012505">
    <property type="term" value="C:endomembrane system"/>
    <property type="evidence" value="ECO:0007669"/>
    <property type="project" value="UniProtKB-SubCell"/>
</dbReference>
<keyword evidence="7" id="KW-1185">Reference proteome</keyword>
<dbReference type="EMBL" id="CP021780">
    <property type="protein sequence ID" value="ASA22513.1"/>
    <property type="molecule type" value="Genomic_DNA"/>
</dbReference>
<evidence type="ECO:0000313" key="6">
    <source>
        <dbReference type="EMBL" id="ASA22513.1"/>
    </source>
</evidence>
<feature type="transmembrane region" description="Helical" evidence="5">
    <location>
        <begin position="156"/>
        <end position="174"/>
    </location>
</feature>
<dbReference type="PANTHER" id="PTHR12714">
    <property type="entry name" value="PROTEIN-S ISOPRENYLCYSTEINE O-METHYLTRANSFERASE"/>
    <property type="match status" value="1"/>
</dbReference>
<dbReference type="AlphaFoldDB" id="A0A2Z2KH05"/>
<keyword evidence="3 5" id="KW-1133">Transmembrane helix</keyword>
<organism evidence="6 7">
    <name type="scientific">Paenibacillus donghaensis</name>
    <dbReference type="NCBI Taxonomy" id="414771"/>
    <lineage>
        <taxon>Bacteria</taxon>
        <taxon>Bacillati</taxon>
        <taxon>Bacillota</taxon>
        <taxon>Bacilli</taxon>
        <taxon>Bacillales</taxon>
        <taxon>Paenibacillaceae</taxon>
        <taxon>Paenibacillus</taxon>
    </lineage>
</organism>
<evidence type="ECO:0000256" key="3">
    <source>
        <dbReference type="ARBA" id="ARBA00022989"/>
    </source>
</evidence>
<dbReference type="Gene3D" id="1.20.120.1630">
    <property type="match status" value="1"/>
</dbReference>
<sequence>MSLKNVLSLILFCIFLIAYLSKLVMMYTKNHINANVLANGQKLQKTQHTERFVQFTTLVWGATWFGYAVAESWITPYLAPSLDYPPLYVAGIGVNFVGCLLFIQAMVAMRTSWRVGIDKSSSTTLVTRGVYKYSRNAAFVGFDLMFLGLLLTYPNLLTLGICVVNMAAIHLLILQEEVHLRNAFGAEYIRYSERTPRYLLWW</sequence>
<dbReference type="KEGG" id="pdh:B9T62_18025"/>
<accession>A0A2Z2KH05</accession>
<dbReference type="Proteomes" id="UP000249890">
    <property type="component" value="Chromosome"/>
</dbReference>